<name>R6R9E2_9FIRM</name>
<dbReference type="AlphaFoldDB" id="R6R9E2"/>
<comment type="caution">
    <text evidence="2">The sequence shown here is derived from an EMBL/GenBank/DDBJ whole genome shotgun (WGS) entry which is preliminary data.</text>
</comment>
<dbReference type="Proteomes" id="UP000018142">
    <property type="component" value="Unassembled WGS sequence"/>
</dbReference>
<evidence type="ECO:0000256" key="1">
    <source>
        <dbReference type="SAM" id="SignalP"/>
    </source>
</evidence>
<accession>R6R9E2</accession>
<sequence>MKNNKLALLVAFFVSCTLAFSGCSKIGFVSDSSVTSADATASAVRNTIVNFLSDADAAGYGMLEGAETVIEITVDNSSWTVYAADVSSFKQSESVTWGTEQDGIKANESKESVSSAERLLGISLANNLAELEKGSIFAYCKNGNCLNTLYSSDFTDKFSLHSDVPTVTDLKSGSFAWNGSDGVINGGYIIGSNPKLINAA</sequence>
<evidence type="ECO:0000313" key="3">
    <source>
        <dbReference type="Proteomes" id="UP000018142"/>
    </source>
</evidence>
<proteinExistence type="predicted"/>
<evidence type="ECO:0000313" key="2">
    <source>
        <dbReference type="EMBL" id="CDC45503.1"/>
    </source>
</evidence>
<gene>
    <name evidence="2" type="ORF">BN788_01741</name>
</gene>
<dbReference type="PROSITE" id="PS51257">
    <property type="entry name" value="PROKAR_LIPOPROTEIN"/>
    <property type="match status" value="1"/>
</dbReference>
<feature type="signal peptide" evidence="1">
    <location>
        <begin position="1"/>
        <end position="21"/>
    </location>
</feature>
<organism evidence="2 3">
    <name type="scientific">[Eubacterium] siraeum CAG:80</name>
    <dbReference type="NCBI Taxonomy" id="1263080"/>
    <lineage>
        <taxon>Bacteria</taxon>
        <taxon>Bacillati</taxon>
        <taxon>Bacillota</taxon>
        <taxon>Clostridia</taxon>
        <taxon>Eubacteriales</taxon>
        <taxon>Oscillospiraceae</taxon>
        <taxon>Oscillospiraceae incertae sedis</taxon>
    </lineage>
</organism>
<protein>
    <submittedName>
        <fullName evidence="2">Prepilin-type N-terminal cleavage/methylation domain</fullName>
    </submittedName>
</protein>
<feature type="chain" id="PRO_5039219648" evidence="1">
    <location>
        <begin position="22"/>
        <end position="200"/>
    </location>
</feature>
<reference evidence="2" key="1">
    <citation type="submission" date="2012-11" db="EMBL/GenBank/DDBJ databases">
        <title>Dependencies among metagenomic species, viruses, plasmids and units of genetic variation.</title>
        <authorList>
            <person name="Nielsen H.B."/>
            <person name="Almeida M."/>
            <person name="Juncker A.S."/>
            <person name="Rasmussen S."/>
            <person name="Li J."/>
            <person name="Sunagawa S."/>
            <person name="Plichta D."/>
            <person name="Gautier L."/>
            <person name="Le Chatelier E."/>
            <person name="Peletier E."/>
            <person name="Bonde I."/>
            <person name="Nielsen T."/>
            <person name="Manichanh C."/>
            <person name="Arumugam M."/>
            <person name="Batto J."/>
            <person name="Santos M.B.Q.D."/>
            <person name="Blom N."/>
            <person name="Borruel N."/>
            <person name="Burgdorf K.S."/>
            <person name="Boumezbeur F."/>
            <person name="Casellas F."/>
            <person name="Dore J."/>
            <person name="Guarner F."/>
            <person name="Hansen T."/>
            <person name="Hildebrand F."/>
            <person name="Kaas R.S."/>
            <person name="Kennedy S."/>
            <person name="Kristiansen K."/>
            <person name="Kultima J.R."/>
            <person name="Leonard P."/>
            <person name="Levenez F."/>
            <person name="Lund O."/>
            <person name="Moumen B."/>
            <person name="Le Paslier D."/>
            <person name="Pons N."/>
            <person name="Pedersen O."/>
            <person name="Prifti E."/>
            <person name="Qin J."/>
            <person name="Raes J."/>
            <person name="Tap J."/>
            <person name="Tims S."/>
            <person name="Ussery D.W."/>
            <person name="Yamada T."/>
            <person name="MetaHit consortium"/>
            <person name="Renault P."/>
            <person name="Sicheritz-Ponten T."/>
            <person name="Bork P."/>
            <person name="Wang J."/>
            <person name="Brunak S."/>
            <person name="Ehrlich S.D."/>
        </authorList>
    </citation>
    <scope>NUCLEOTIDE SEQUENCE [LARGE SCALE GENOMIC DNA]</scope>
</reference>
<dbReference type="EMBL" id="CBFJ010000087">
    <property type="protein sequence ID" value="CDC45503.1"/>
    <property type="molecule type" value="Genomic_DNA"/>
</dbReference>
<keyword evidence="1" id="KW-0732">Signal</keyword>